<proteinExistence type="predicted"/>
<keyword evidence="2" id="KW-1185">Reference proteome</keyword>
<evidence type="ECO:0000313" key="2">
    <source>
        <dbReference type="Proteomes" id="UP000199035"/>
    </source>
</evidence>
<dbReference type="AlphaFoldDB" id="A0A1H3LWH3"/>
<organism evidence="1 2">
    <name type="scientific">Acinetobacter kyonggiensis</name>
    <dbReference type="NCBI Taxonomy" id="595670"/>
    <lineage>
        <taxon>Bacteria</taxon>
        <taxon>Pseudomonadati</taxon>
        <taxon>Pseudomonadota</taxon>
        <taxon>Gammaproteobacteria</taxon>
        <taxon>Moraxellales</taxon>
        <taxon>Moraxellaceae</taxon>
        <taxon>Acinetobacter</taxon>
    </lineage>
</organism>
<name>A0A1H3LWH3_9GAMM</name>
<dbReference type="Proteomes" id="UP000199035">
    <property type="component" value="Unassembled WGS sequence"/>
</dbReference>
<reference evidence="2" key="1">
    <citation type="submission" date="2016-10" db="EMBL/GenBank/DDBJ databases">
        <authorList>
            <person name="Varghese N."/>
            <person name="Submissions S."/>
        </authorList>
    </citation>
    <scope>NUCLEOTIDE SEQUENCE [LARGE SCALE GENOMIC DNA]</scope>
    <source>
        <strain evidence="2">ANC 5109</strain>
    </source>
</reference>
<sequence>MPNLFCFNITQILQHHSKNFPTHNFYQQTCQGSQRSKRDSLITSSKISQQLLHTHFLIPQTRITKHIKVQPKLASACFELCSILEQHFSYYQSELETTITHISCFKNETPSREFIALKNECVKCLFYEGKYSQISKQYAEYS</sequence>
<evidence type="ECO:0000313" key="1">
    <source>
        <dbReference type="EMBL" id="SDY68389.1"/>
    </source>
</evidence>
<protein>
    <submittedName>
        <fullName evidence="1">Uncharacterized protein</fullName>
    </submittedName>
</protein>
<gene>
    <name evidence="1" type="ORF">SAMN05421643_1211</name>
</gene>
<dbReference type="EMBL" id="FNPK01000021">
    <property type="protein sequence ID" value="SDY68389.1"/>
    <property type="molecule type" value="Genomic_DNA"/>
</dbReference>
<accession>A0A1H3LWH3</accession>